<keyword evidence="1" id="KW-1133">Transmembrane helix</keyword>
<keyword evidence="5" id="KW-1185">Reference proteome</keyword>
<reference evidence="3 5" key="3">
    <citation type="submission" date="2019-07" db="EMBL/GenBank/DDBJ databases">
        <authorList>
            <person name="Jastrzebski P J."/>
            <person name="Paukszto L."/>
            <person name="Jastrzebski P J."/>
        </authorList>
    </citation>
    <scope>NUCLEOTIDE SEQUENCE [LARGE SCALE GENOMIC DNA]</scope>
    <source>
        <strain evidence="3 5">WMS-il1</strain>
    </source>
</reference>
<feature type="transmembrane region" description="Helical" evidence="1">
    <location>
        <begin position="33"/>
        <end position="59"/>
    </location>
</feature>
<name>A0A0R3S8T7_HYMDI</name>
<dbReference type="OrthoDB" id="6260769at2759"/>
<evidence type="ECO:0000313" key="5">
    <source>
        <dbReference type="Proteomes" id="UP000321570"/>
    </source>
</evidence>
<keyword evidence="1" id="KW-0812">Transmembrane</keyword>
<dbReference type="Proteomes" id="UP000321570">
    <property type="component" value="Unassembled WGS sequence"/>
</dbReference>
<gene>
    <name evidence="2" type="ORF">HDID_LOCUS593</name>
    <name evidence="3" type="ORF">WMSIL1_LOCUS12541</name>
</gene>
<dbReference type="AlphaFoldDB" id="A0A0R3S8T7"/>
<evidence type="ECO:0000256" key="1">
    <source>
        <dbReference type="SAM" id="Phobius"/>
    </source>
</evidence>
<proteinExistence type="predicted"/>
<accession>A0A0R3S8T7</accession>
<dbReference type="EMBL" id="UYSG01000080">
    <property type="protein sequence ID" value="VDL16902.1"/>
    <property type="molecule type" value="Genomic_DNA"/>
</dbReference>
<keyword evidence="1" id="KW-0472">Membrane</keyword>
<dbReference type="Proteomes" id="UP000274504">
    <property type="component" value="Unassembled WGS sequence"/>
</dbReference>
<organism evidence="6">
    <name type="scientific">Hymenolepis diminuta</name>
    <name type="common">Rat tapeworm</name>
    <dbReference type="NCBI Taxonomy" id="6216"/>
    <lineage>
        <taxon>Eukaryota</taxon>
        <taxon>Metazoa</taxon>
        <taxon>Spiralia</taxon>
        <taxon>Lophotrochozoa</taxon>
        <taxon>Platyhelminthes</taxon>
        <taxon>Cestoda</taxon>
        <taxon>Eucestoda</taxon>
        <taxon>Cyclophyllidea</taxon>
        <taxon>Hymenolepididae</taxon>
        <taxon>Hymenolepis</taxon>
    </lineage>
</organism>
<reference evidence="6" key="1">
    <citation type="submission" date="2017-02" db="UniProtKB">
        <authorList>
            <consortium name="WormBaseParasite"/>
        </authorList>
    </citation>
    <scope>IDENTIFICATION</scope>
</reference>
<sequence length="104" mass="11392">MSTEVLILQPHSSYLAAFSEYYLKPAAGTLSTAVITGITVGVVAFVLLIILIFIIIYCYRHKRAGYRSAYDTDEAFGHSQLPSADAALRSKANGHPDVKPELYI</sequence>
<dbReference type="WBParaSite" id="HDID_0000059201-mRNA-1">
    <property type="protein sequence ID" value="HDID_0000059201-mRNA-1"/>
    <property type="gene ID" value="HDID_0000059201"/>
</dbReference>
<evidence type="ECO:0000313" key="3">
    <source>
        <dbReference type="EMBL" id="VUZ54486.1"/>
    </source>
</evidence>
<evidence type="ECO:0000313" key="4">
    <source>
        <dbReference type="Proteomes" id="UP000274504"/>
    </source>
</evidence>
<dbReference type="EMBL" id="CABIJS010000654">
    <property type="protein sequence ID" value="VUZ54486.1"/>
    <property type="molecule type" value="Genomic_DNA"/>
</dbReference>
<protein>
    <submittedName>
        <fullName evidence="6">4.1m domain-containing protein</fullName>
    </submittedName>
</protein>
<evidence type="ECO:0000313" key="6">
    <source>
        <dbReference type="WBParaSite" id="HDID_0000059201-mRNA-1"/>
    </source>
</evidence>
<evidence type="ECO:0000313" key="2">
    <source>
        <dbReference type="EMBL" id="VDL16902.1"/>
    </source>
</evidence>
<reference evidence="2 4" key="2">
    <citation type="submission" date="2018-11" db="EMBL/GenBank/DDBJ databases">
        <authorList>
            <consortium name="Pathogen Informatics"/>
        </authorList>
    </citation>
    <scope>NUCLEOTIDE SEQUENCE [LARGE SCALE GENOMIC DNA]</scope>
</reference>